<dbReference type="STRING" id="1297742.A176_000725"/>
<dbReference type="RefSeq" id="WP_002635948.1">
    <property type="nucleotide sequence ID" value="NZ_CP012109.1"/>
</dbReference>
<dbReference type="GO" id="GO:0005886">
    <property type="term" value="C:plasma membrane"/>
    <property type="evidence" value="ECO:0007669"/>
    <property type="project" value="UniProtKB-SubCell"/>
</dbReference>
<name>A0A0H4WQD7_9BACT</name>
<evidence type="ECO:0000256" key="8">
    <source>
        <dbReference type="RuleBase" id="RU362002"/>
    </source>
</evidence>
<feature type="transmembrane region" description="Helical" evidence="8">
    <location>
        <begin position="158"/>
        <end position="177"/>
    </location>
</feature>
<evidence type="ECO:0000313" key="11">
    <source>
        <dbReference type="EMBL" id="AKQ63813.1"/>
    </source>
</evidence>
<protein>
    <recommendedName>
        <fullName evidence="8">Ammonium transporter</fullName>
    </recommendedName>
</protein>
<feature type="region of interest" description="Disordered" evidence="9">
    <location>
        <begin position="432"/>
        <end position="462"/>
    </location>
</feature>
<keyword evidence="5 8" id="KW-1133">Transmembrane helix</keyword>
<keyword evidence="12" id="KW-1185">Reference proteome</keyword>
<proteinExistence type="inferred from homology"/>
<dbReference type="InterPro" id="IPR029020">
    <property type="entry name" value="Ammonium/urea_transptr"/>
</dbReference>
<dbReference type="InterPro" id="IPR001905">
    <property type="entry name" value="Ammonium_transpt"/>
</dbReference>
<dbReference type="NCBIfam" id="TIGR00836">
    <property type="entry name" value="amt"/>
    <property type="match status" value="1"/>
</dbReference>
<keyword evidence="4 8" id="KW-0812">Transmembrane</keyword>
<dbReference type="Gene3D" id="1.10.3430.10">
    <property type="entry name" value="Ammonium transporter AmtB like domains"/>
    <property type="match status" value="1"/>
</dbReference>
<accession>A0A0H4WQD7</accession>
<evidence type="ECO:0000256" key="6">
    <source>
        <dbReference type="ARBA" id="ARBA00023136"/>
    </source>
</evidence>
<dbReference type="PANTHER" id="PTHR43029:SF10">
    <property type="entry name" value="AMMONIUM TRANSPORTER MEP2"/>
    <property type="match status" value="1"/>
</dbReference>
<dbReference type="KEGG" id="mym:A176_000725"/>
<sequence>MKKWLAVALLVGVGVAGLLVKPAEQVVRGEPINTADTAWILTATALVLLMTPGLSFFYGGMVRLKNVVSTLLQSFIAMAVISLLWVVVGFSLSFGDSFHGFIGDPRTFFMFSGVGGETHPDLAPTIPLMLFALFQLKFAIITPALITGAFAERVRFKAYLLFMVLFTLIIYAPLAHWTWHPQGFLRNWGVLDFAGGTVVHMSAGFAALAGALVLGRRQVHVENAAHTPANIPFVMLGTGMLWFGWFGFNAGSAMSASSLATLAFATTNTASAAAMLGWMAFDWLRGRKPSAMGACIGAVVGLVAVTPAAGFITVGQSIVVGLVASFVSNAAVHFKNRTSLDDTLDVFPCHGLGGVVGMVLTGVLAKDVGLIHGETRTFTMHMLALVLVSVFSFVGSYLLYKLVDRIVPLRVTREHEDEGLDLSQHGETVGESVIAPVPQPARTATTAVATEPARADNVPQPA</sequence>
<keyword evidence="7 8" id="KW-0924">Ammonia transport</keyword>
<feature type="transmembrane region" description="Helical" evidence="8">
    <location>
        <begin position="71"/>
        <end position="94"/>
    </location>
</feature>
<dbReference type="InterPro" id="IPR018047">
    <property type="entry name" value="Ammonium_transpt_CS"/>
</dbReference>
<feature type="transmembrane region" description="Helical" evidence="8">
    <location>
        <begin position="293"/>
        <end position="312"/>
    </location>
</feature>
<evidence type="ECO:0000259" key="10">
    <source>
        <dbReference type="Pfam" id="PF00909"/>
    </source>
</evidence>
<dbReference type="eggNOG" id="COG0004">
    <property type="taxonomic scope" value="Bacteria"/>
</dbReference>
<feature type="transmembrane region" description="Helical" evidence="8">
    <location>
        <begin position="318"/>
        <end position="334"/>
    </location>
</feature>
<dbReference type="InterPro" id="IPR024041">
    <property type="entry name" value="NH4_transpt_AmtB-like_dom"/>
</dbReference>
<dbReference type="AlphaFoldDB" id="A0A0H4WQD7"/>
<dbReference type="Proteomes" id="UP000009026">
    <property type="component" value="Chromosome"/>
</dbReference>
<feature type="transmembrane region" description="Helical" evidence="8">
    <location>
        <begin position="197"/>
        <end position="215"/>
    </location>
</feature>
<dbReference type="PATRIC" id="fig|1297742.4.peg.737"/>
<feature type="transmembrane region" description="Helical" evidence="8">
    <location>
        <begin position="128"/>
        <end position="151"/>
    </location>
</feature>
<dbReference type="GO" id="GO:0008519">
    <property type="term" value="F:ammonium channel activity"/>
    <property type="evidence" value="ECO:0007669"/>
    <property type="project" value="InterPro"/>
</dbReference>
<dbReference type="EMBL" id="CP012109">
    <property type="protein sequence ID" value="AKQ63813.1"/>
    <property type="molecule type" value="Genomic_DNA"/>
</dbReference>
<evidence type="ECO:0000256" key="3">
    <source>
        <dbReference type="ARBA" id="ARBA00022448"/>
    </source>
</evidence>
<dbReference type="Pfam" id="PF00909">
    <property type="entry name" value="Ammonium_transp"/>
    <property type="match status" value="1"/>
</dbReference>
<feature type="transmembrane region" description="Helical" evidence="8">
    <location>
        <begin position="38"/>
        <end position="59"/>
    </location>
</feature>
<keyword evidence="3 8" id="KW-0813">Transport</keyword>
<dbReference type="PANTHER" id="PTHR43029">
    <property type="entry name" value="AMMONIUM TRANSPORTER MEP2"/>
    <property type="match status" value="1"/>
</dbReference>
<evidence type="ECO:0000256" key="5">
    <source>
        <dbReference type="ARBA" id="ARBA00022989"/>
    </source>
</evidence>
<evidence type="ECO:0000256" key="2">
    <source>
        <dbReference type="ARBA" id="ARBA00005887"/>
    </source>
</evidence>
<feature type="transmembrane region" description="Helical" evidence="8">
    <location>
        <begin position="260"/>
        <end position="281"/>
    </location>
</feature>
<gene>
    <name evidence="11" type="ORF">A176_000725</name>
</gene>
<keyword evidence="6 8" id="KW-0472">Membrane</keyword>
<evidence type="ECO:0000256" key="1">
    <source>
        <dbReference type="ARBA" id="ARBA00004141"/>
    </source>
</evidence>
<feature type="transmembrane region" description="Helical" evidence="8">
    <location>
        <begin position="377"/>
        <end position="400"/>
    </location>
</feature>
<reference evidence="11 12" key="1">
    <citation type="journal article" date="2016" name="PLoS ONE">
        <title>Complete Genome Sequence and Comparative Genomics of a Novel Myxobacterium Myxococcus hansupus.</title>
        <authorList>
            <person name="Sharma G."/>
            <person name="Narwani T."/>
            <person name="Subramanian S."/>
        </authorList>
    </citation>
    <scope>NUCLEOTIDE SEQUENCE [LARGE SCALE GENOMIC DNA]</scope>
    <source>
        <strain evidence="12">mixupus</strain>
    </source>
</reference>
<comment type="subcellular location">
    <subcellularLocation>
        <location evidence="8">Cell membrane</location>
        <topology evidence="8">Multi-pass membrane protein</topology>
    </subcellularLocation>
    <subcellularLocation>
        <location evidence="1">Membrane</location>
        <topology evidence="1">Multi-pass membrane protein</topology>
    </subcellularLocation>
</comment>
<evidence type="ECO:0000256" key="9">
    <source>
        <dbReference type="SAM" id="MobiDB-lite"/>
    </source>
</evidence>
<comment type="similarity">
    <text evidence="2 8">Belongs to the ammonia transporter channel (TC 1.A.11.2) family.</text>
</comment>
<evidence type="ECO:0000256" key="4">
    <source>
        <dbReference type="ARBA" id="ARBA00022692"/>
    </source>
</evidence>
<dbReference type="OrthoDB" id="9814202at2"/>
<evidence type="ECO:0000313" key="12">
    <source>
        <dbReference type="Proteomes" id="UP000009026"/>
    </source>
</evidence>
<evidence type="ECO:0000256" key="7">
    <source>
        <dbReference type="ARBA" id="ARBA00023177"/>
    </source>
</evidence>
<feature type="transmembrane region" description="Helical" evidence="8">
    <location>
        <begin position="227"/>
        <end position="248"/>
    </location>
</feature>
<feature type="transmembrane region" description="Helical" evidence="8">
    <location>
        <begin position="346"/>
        <end position="365"/>
    </location>
</feature>
<organism evidence="11 12">
    <name type="scientific">Pseudomyxococcus hansupus</name>
    <dbReference type="NCBI Taxonomy" id="1297742"/>
    <lineage>
        <taxon>Bacteria</taxon>
        <taxon>Pseudomonadati</taxon>
        <taxon>Myxococcota</taxon>
        <taxon>Myxococcia</taxon>
        <taxon>Myxococcales</taxon>
        <taxon>Cystobacterineae</taxon>
        <taxon>Myxococcaceae</taxon>
        <taxon>Pseudomyxococcus</taxon>
    </lineage>
</organism>
<dbReference type="PROSITE" id="PS01219">
    <property type="entry name" value="AMMONIUM_TRANSP"/>
    <property type="match status" value="1"/>
</dbReference>
<dbReference type="SUPFAM" id="SSF111352">
    <property type="entry name" value="Ammonium transporter"/>
    <property type="match status" value="1"/>
</dbReference>
<feature type="domain" description="Ammonium transporter AmtB-like" evidence="10">
    <location>
        <begin position="38"/>
        <end position="428"/>
    </location>
</feature>